<gene>
    <name evidence="11" type="ORF">BON22_1174</name>
</gene>
<evidence type="ECO:0000256" key="10">
    <source>
        <dbReference type="SAM" id="Phobius"/>
    </source>
</evidence>
<organism evidence="11 12">
    <name type="scientific">Cyberlindnera fabianii</name>
    <name type="common">Yeast</name>
    <name type="synonym">Hansenula fabianii</name>
    <dbReference type="NCBI Taxonomy" id="36022"/>
    <lineage>
        <taxon>Eukaryota</taxon>
        <taxon>Fungi</taxon>
        <taxon>Dikarya</taxon>
        <taxon>Ascomycota</taxon>
        <taxon>Saccharomycotina</taxon>
        <taxon>Saccharomycetes</taxon>
        <taxon>Phaffomycetales</taxon>
        <taxon>Phaffomycetaceae</taxon>
        <taxon>Cyberlindnera</taxon>
    </lineage>
</organism>
<dbReference type="PROSITE" id="PS01023">
    <property type="entry name" value="PTR2_2"/>
    <property type="match status" value="1"/>
</dbReference>
<comment type="caution">
    <text evidence="11">The sequence shown here is derived from an EMBL/GenBank/DDBJ whole genome shotgun (WGS) entry which is preliminary data.</text>
</comment>
<keyword evidence="7 10" id="KW-0472">Membrane</keyword>
<dbReference type="SUPFAM" id="SSF103473">
    <property type="entry name" value="MFS general substrate transporter"/>
    <property type="match status" value="1"/>
</dbReference>
<feature type="transmembrane region" description="Helical" evidence="10">
    <location>
        <begin position="117"/>
        <end position="137"/>
    </location>
</feature>
<evidence type="ECO:0000313" key="12">
    <source>
        <dbReference type="Proteomes" id="UP000189513"/>
    </source>
</evidence>
<dbReference type="InterPro" id="IPR036259">
    <property type="entry name" value="MFS_trans_sf"/>
</dbReference>
<evidence type="ECO:0000256" key="4">
    <source>
        <dbReference type="ARBA" id="ARBA00022692"/>
    </source>
</evidence>
<evidence type="ECO:0000313" key="11">
    <source>
        <dbReference type="EMBL" id="ONH69077.1"/>
    </source>
</evidence>
<comment type="similarity">
    <text evidence="2 8">Belongs to the major facilitator superfamily. Proton-dependent oligopeptide transporter (POT/PTR) (TC 2.A.17) family.</text>
</comment>
<feature type="region of interest" description="Disordered" evidence="9">
    <location>
        <begin position="1"/>
        <end position="32"/>
    </location>
</feature>
<dbReference type="AlphaFoldDB" id="A0A1V2LB18"/>
<dbReference type="Pfam" id="PF00854">
    <property type="entry name" value="PTR2"/>
    <property type="match status" value="1"/>
</dbReference>
<feature type="transmembrane region" description="Helical" evidence="10">
    <location>
        <begin position="245"/>
        <end position="264"/>
    </location>
</feature>
<accession>A0A1V2LB18</accession>
<feature type="compositionally biased region" description="Polar residues" evidence="9">
    <location>
        <begin position="10"/>
        <end position="26"/>
    </location>
</feature>
<evidence type="ECO:0000256" key="3">
    <source>
        <dbReference type="ARBA" id="ARBA00022448"/>
    </source>
</evidence>
<evidence type="ECO:0000256" key="1">
    <source>
        <dbReference type="ARBA" id="ARBA00004141"/>
    </source>
</evidence>
<dbReference type="GO" id="GO:0005886">
    <property type="term" value="C:plasma membrane"/>
    <property type="evidence" value="ECO:0007669"/>
    <property type="project" value="UniProtKB-ARBA"/>
</dbReference>
<evidence type="ECO:0000256" key="7">
    <source>
        <dbReference type="ARBA" id="ARBA00023136"/>
    </source>
</evidence>
<keyword evidence="6 10" id="KW-1133">Transmembrane helix</keyword>
<feature type="transmembrane region" description="Helical" evidence="10">
    <location>
        <begin position="185"/>
        <end position="203"/>
    </location>
</feature>
<keyword evidence="12" id="KW-1185">Reference proteome</keyword>
<feature type="transmembrane region" description="Helical" evidence="10">
    <location>
        <begin position="558"/>
        <end position="577"/>
    </location>
</feature>
<evidence type="ECO:0000256" key="2">
    <source>
        <dbReference type="ARBA" id="ARBA00005982"/>
    </source>
</evidence>
<dbReference type="InterPro" id="IPR018456">
    <property type="entry name" value="PTR2_symporter_CS"/>
</dbReference>
<sequence length="649" mass="72241">MALTDALKNRFTSTATHTDSESGGNNDSKDDLANKYDELEEYNEKYPEPTEEEYSTLPHVIGHAPYATYLICLIEFAERASYYGVKNRLNNFIQLPLPDGGNGAGAPPAGDQQNAGALGLGLQVASAFTLLLTFLAYLTPLWGGYISDKKWGRVKTIWIGVWVGAISHIILIIAAIPSVISGGKALAPTIIAILTLALGTGMIKPNLLPLLFDQYEHKRDVVETREDGTRVIIVKEATLERMTLVFYWSINVGAFLSLATSYCAKRIGFWLAYLIPGIIYFIMVPVLMILAPRLKKERPNGLSIIEESLKVLKWALKGNFLRRRKEGTFWEYPKPTNIVARGDVASLEEVTKKGHKKLTWTDQFVEDVKVTVDACKIFLFFVIYNINDTGIGGIQNSQAASMTTNGVPNDLIDNFNPLTIIILIPILDYVIYPLLRKWKIEFRPVHRIFFGFILAALSQMAGAIIQWQVYETSPCGYHATNCDVGTRVSPISVWVECVLYILQASSECFANTAAYEIAYTRAPEHMKGLVMALFLFTQSISAAISQACVSALIDPHLIWPFVACCIAGVLTAVWFLIKYRKLHKVMEAERIVREETLKQNYLNYINEKNAGEVLVKGEDLASVVSQKERAIEEFTQVQAIASAAALSKK</sequence>
<evidence type="ECO:0000256" key="8">
    <source>
        <dbReference type="RuleBase" id="RU003755"/>
    </source>
</evidence>
<dbReference type="Gene3D" id="1.20.1250.20">
    <property type="entry name" value="MFS general substrate transporter like domains"/>
    <property type="match status" value="1"/>
</dbReference>
<protein>
    <submittedName>
        <fullName evidence="11">Peptide transporter PTR2</fullName>
    </submittedName>
</protein>
<dbReference type="GO" id="GO:0071916">
    <property type="term" value="F:dipeptide transmembrane transporter activity"/>
    <property type="evidence" value="ECO:0007669"/>
    <property type="project" value="UniProtKB-ARBA"/>
</dbReference>
<evidence type="ECO:0000256" key="5">
    <source>
        <dbReference type="ARBA" id="ARBA00022856"/>
    </source>
</evidence>
<feature type="transmembrane region" description="Helical" evidence="10">
    <location>
        <begin position="157"/>
        <end position="176"/>
    </location>
</feature>
<keyword evidence="5" id="KW-0571">Peptide transport</keyword>
<comment type="subcellular location">
    <subcellularLocation>
        <location evidence="1 8">Membrane</location>
        <topology evidence="1 8">Multi-pass membrane protein</topology>
    </subcellularLocation>
</comment>
<dbReference type="VEuPathDB" id="FungiDB:BON22_1174"/>
<proteinExistence type="inferred from homology"/>
<name>A0A1V2LB18_CYBFA</name>
<dbReference type="Proteomes" id="UP000189513">
    <property type="component" value="Unassembled WGS sequence"/>
</dbReference>
<feature type="transmembrane region" description="Helical" evidence="10">
    <location>
        <begin position="447"/>
        <end position="467"/>
    </location>
</feature>
<feature type="transmembrane region" description="Helical" evidence="10">
    <location>
        <begin position="271"/>
        <end position="291"/>
    </location>
</feature>
<evidence type="ECO:0000256" key="9">
    <source>
        <dbReference type="SAM" id="MobiDB-lite"/>
    </source>
</evidence>
<dbReference type="EMBL" id="MPUK01000002">
    <property type="protein sequence ID" value="ONH69077.1"/>
    <property type="molecule type" value="Genomic_DNA"/>
</dbReference>
<dbReference type="InterPro" id="IPR000109">
    <property type="entry name" value="POT_fam"/>
</dbReference>
<feature type="transmembrane region" description="Helical" evidence="10">
    <location>
        <begin position="415"/>
        <end position="435"/>
    </location>
</feature>
<keyword evidence="4 8" id="KW-0812">Transmembrane</keyword>
<keyword evidence="3 8" id="KW-0813">Transport</keyword>
<dbReference type="FunFam" id="1.20.1250.20:FF:000085">
    <property type="entry name" value="MFS peptide transporter Ptr2"/>
    <property type="match status" value="1"/>
</dbReference>
<dbReference type="OMA" id="EKDIGYW"/>
<evidence type="ECO:0000256" key="6">
    <source>
        <dbReference type="ARBA" id="ARBA00022989"/>
    </source>
</evidence>
<reference evidence="12" key="1">
    <citation type="journal article" date="2017" name="Genome Announc.">
        <title>Genome sequences of Cyberlindnera fabianii 65, Pichia kudriavzevii 129, and Saccharomyces cerevisiae 131 isolated from fermented masau fruits in Zimbabwe.</title>
        <authorList>
            <person name="van Rijswijck I.M.H."/>
            <person name="Derks M.F.L."/>
            <person name="Abee T."/>
            <person name="de Ridder D."/>
            <person name="Smid E.J."/>
        </authorList>
    </citation>
    <scope>NUCLEOTIDE SEQUENCE [LARGE SCALE GENOMIC DNA]</scope>
    <source>
        <strain evidence="12">65</strain>
    </source>
</reference>
<keyword evidence="5" id="KW-0653">Protein transport</keyword>
<dbReference type="PANTHER" id="PTHR11654">
    <property type="entry name" value="OLIGOPEPTIDE TRANSPORTER-RELATED"/>
    <property type="match status" value="1"/>
</dbReference>